<accession>A0A9Q9BN70</accession>
<dbReference type="GO" id="GO:0004563">
    <property type="term" value="F:beta-N-acetylhexosaminidase activity"/>
    <property type="evidence" value="ECO:0007669"/>
    <property type="project" value="UniProtKB-EC"/>
</dbReference>
<keyword evidence="6" id="KW-0732">Signal</keyword>
<dbReference type="GO" id="GO:0005975">
    <property type="term" value="P:carbohydrate metabolic process"/>
    <property type="evidence" value="ECO:0007669"/>
    <property type="project" value="InterPro"/>
</dbReference>
<evidence type="ECO:0000256" key="1">
    <source>
        <dbReference type="ARBA" id="ARBA00001231"/>
    </source>
</evidence>
<evidence type="ECO:0000256" key="4">
    <source>
        <dbReference type="ARBA" id="ARBA00022801"/>
    </source>
</evidence>
<dbReference type="EMBL" id="CP073809">
    <property type="protein sequence ID" value="UTH14225.1"/>
    <property type="molecule type" value="Genomic_DNA"/>
</dbReference>
<name>A0A9Q9BN70_9STAP</name>
<dbReference type="EC" id="3.2.1.52" evidence="3"/>
<gene>
    <name evidence="8" type="ORF">KFV11_02365</name>
</gene>
<dbReference type="KEGG" id="mequ:KFV11_02365"/>
<dbReference type="Gene3D" id="3.20.20.80">
    <property type="entry name" value="Glycosidases"/>
    <property type="match status" value="1"/>
</dbReference>
<dbReference type="InterPro" id="IPR025705">
    <property type="entry name" value="Beta_hexosaminidase_sua/sub"/>
</dbReference>
<dbReference type="RefSeq" id="WP_254250261.1">
    <property type="nucleotide sequence ID" value="NZ_CP073809.1"/>
</dbReference>
<dbReference type="AlphaFoldDB" id="A0A9Q9BN70"/>
<evidence type="ECO:0000256" key="2">
    <source>
        <dbReference type="ARBA" id="ARBA00006285"/>
    </source>
</evidence>
<organism evidence="8 9">
    <name type="scientific">Macrococcus equipercicus</name>
    <dbReference type="NCBI Taxonomy" id="69967"/>
    <lineage>
        <taxon>Bacteria</taxon>
        <taxon>Bacillati</taxon>
        <taxon>Bacillota</taxon>
        <taxon>Bacilli</taxon>
        <taxon>Bacillales</taxon>
        <taxon>Staphylococcaceae</taxon>
        <taxon>Macrococcus</taxon>
    </lineage>
</organism>
<proteinExistence type="inferred from homology"/>
<dbReference type="InterPro" id="IPR015883">
    <property type="entry name" value="Glyco_hydro_20_cat"/>
</dbReference>
<evidence type="ECO:0000259" key="7">
    <source>
        <dbReference type="Pfam" id="PF00728"/>
    </source>
</evidence>
<dbReference type="Proteomes" id="UP001057381">
    <property type="component" value="Chromosome"/>
</dbReference>
<reference evidence="8" key="1">
    <citation type="submission" date="2021-04" db="EMBL/GenBank/DDBJ databases">
        <title>Complete Genome Sequences of Macrococcus spp. from dog and cattle.</title>
        <authorList>
            <person name="Schwendener S."/>
            <person name="Perreten V."/>
        </authorList>
    </citation>
    <scope>NUCLEOTIDE SEQUENCE</scope>
    <source>
        <strain evidence="8">Epi0143-OL</strain>
    </source>
</reference>
<feature type="domain" description="Glycoside hydrolase family 20 catalytic" evidence="7">
    <location>
        <begin position="31"/>
        <end position="322"/>
    </location>
</feature>
<dbReference type="GO" id="GO:0016020">
    <property type="term" value="C:membrane"/>
    <property type="evidence" value="ECO:0007669"/>
    <property type="project" value="TreeGrafter"/>
</dbReference>
<dbReference type="PANTHER" id="PTHR22600">
    <property type="entry name" value="BETA-HEXOSAMINIDASE"/>
    <property type="match status" value="1"/>
</dbReference>
<comment type="similarity">
    <text evidence="2">Belongs to the glycosyl hydrolase 20 family.</text>
</comment>
<evidence type="ECO:0000256" key="5">
    <source>
        <dbReference type="PIRSR" id="PIRSR625705-1"/>
    </source>
</evidence>
<evidence type="ECO:0000256" key="6">
    <source>
        <dbReference type="SAM" id="SignalP"/>
    </source>
</evidence>
<feature type="signal peptide" evidence="6">
    <location>
        <begin position="1"/>
        <end position="26"/>
    </location>
</feature>
<dbReference type="PRINTS" id="PR00738">
    <property type="entry name" value="GLHYDRLASE20"/>
</dbReference>
<dbReference type="SUPFAM" id="SSF51445">
    <property type="entry name" value="(Trans)glycosidases"/>
    <property type="match status" value="1"/>
</dbReference>
<feature type="active site" description="Proton donor" evidence="5">
    <location>
        <position position="186"/>
    </location>
</feature>
<protein>
    <recommendedName>
        <fullName evidence="3">beta-N-acetylhexosaminidase</fullName>
        <ecNumber evidence="3">3.2.1.52</ecNumber>
    </recommendedName>
</protein>
<dbReference type="Pfam" id="PF00728">
    <property type="entry name" value="Glyco_hydro_20"/>
    <property type="match status" value="1"/>
</dbReference>
<sequence length="345" mass="38556">MIKKMILSTVLTLISFIVTSLSTAEAAAYDRGVTIDIARKYHSLSTLKAIVDEMKANNATYLQLHFSDNENYALASPYLYQTSNITNSRYLTAGELAALITYCNDRDIMVIPDIDMPAHSAAWTVKVAPRLKAGERITTDFDSSVVDYFGNTVALTHSKALLTEVMTQFKQPKFYGRQRIVIGGDEVTGGYAFQDELLTYINQLAAHTVQAGYKPQLWNDSLTKSGLSGLNKSVSILYWSQRGDTNVTVEDFAQAGLSVYNYNAMSLYFLPDSRCAADITEQAGYIQRAYKINHFYENGEYYYPVTTFNIAGSALTFWGEHAGELSQQQLLEQELPLIRGYLTVQ</sequence>
<keyword evidence="4" id="KW-0378">Hydrolase</keyword>
<dbReference type="PANTHER" id="PTHR22600:SF57">
    <property type="entry name" value="BETA-N-ACETYLHEXOSAMINIDASE"/>
    <property type="match status" value="1"/>
</dbReference>
<dbReference type="InterPro" id="IPR017853">
    <property type="entry name" value="GH"/>
</dbReference>
<feature type="chain" id="PRO_5040227459" description="beta-N-acetylhexosaminidase" evidence="6">
    <location>
        <begin position="27"/>
        <end position="345"/>
    </location>
</feature>
<dbReference type="GO" id="GO:0030203">
    <property type="term" value="P:glycosaminoglycan metabolic process"/>
    <property type="evidence" value="ECO:0007669"/>
    <property type="project" value="TreeGrafter"/>
</dbReference>
<evidence type="ECO:0000256" key="3">
    <source>
        <dbReference type="ARBA" id="ARBA00012663"/>
    </source>
</evidence>
<evidence type="ECO:0000313" key="8">
    <source>
        <dbReference type="EMBL" id="UTH14225.1"/>
    </source>
</evidence>
<evidence type="ECO:0000313" key="9">
    <source>
        <dbReference type="Proteomes" id="UP001057381"/>
    </source>
</evidence>
<comment type="catalytic activity">
    <reaction evidence="1">
        <text>Hydrolysis of terminal non-reducing N-acetyl-D-hexosamine residues in N-acetyl-beta-D-hexosaminides.</text>
        <dbReference type="EC" id="3.2.1.52"/>
    </reaction>
</comment>